<dbReference type="PANTHER" id="PTHR46108">
    <property type="entry name" value="BLUE CHEESE"/>
    <property type="match status" value="1"/>
</dbReference>
<protein>
    <submittedName>
        <fullName evidence="3">Protein CIP2A</fullName>
    </submittedName>
</protein>
<reference evidence="3" key="1">
    <citation type="submission" date="2019-11" db="UniProtKB">
        <authorList>
            <consortium name="WormBaseParasite"/>
        </authorList>
    </citation>
    <scope>IDENTIFICATION</scope>
</reference>
<sequence length="700" mass="77979">MSAAGVPSTLVKCLYIFLDLPCVSNADFLKNRIHFHQKFTQLLQRVCLSSVAVEEVVNADALRHLFSAAVDPCQPANGHWRKSSCMILTTLAQNCLTALTLQYIHDAGCIIDYLERLRQMQLPKTDLTEAFTSLFYILSESSSTSSQLLDDFHAAGGYTLISDYLLKYELEEGEEAQACCQRLVRLLGDLIYIGPKELRPKNGAVVEVFQLPGFKLSIPKAKGEVIRNIRAIDTLQLTFLQARSAGLCNALLERVRGIHERVPGNYFILDKHHLISSIIEVIATKPDSVQETFFDVFASLIENLRYVPLQEINSVALLLRSCKYPPCLQLTFSCLFRLVLKFPTLKEFYRNVGILEATIQHLEKCVDTLICLLDRQTVSTEPPKDHRPSSYDIFGDNGASINDAEARLTDLLITILRLLAATVSQSNPDVAIISNLKGIHCLLTRLLPASSVPIKVIKHALALLYEVFVVTPSEDQLLGLLDVLPSADIGLRFEIMCLLCNVLRDSHRCRTLFRKCNGFIRMINQLVLLNGCLSPDDKAAGDAQQKPVVDPAKKQRLLLLIKGIFAVITVAMKFEPASAKHFASELQFESLEQTLRLLGCFTKETVIFASPTSNQGLQCQASSNDTAVSSNSDFLSETPPAIDHTLLDKIRVAFMQPGALEEVKLEQFGDIPVALLDACLIFRYLIGMAIDEFDRSYLRL</sequence>
<name>A0A5K3ENN4_MESCO</name>
<evidence type="ECO:0000313" key="3">
    <source>
        <dbReference type="WBParaSite" id="MCU_001903-RA"/>
    </source>
</evidence>
<accession>A0A5K3ENN4</accession>
<dbReference type="InterPro" id="IPR051944">
    <property type="entry name" value="BEACH_domain_protein"/>
</dbReference>
<dbReference type="SUPFAM" id="SSF48371">
    <property type="entry name" value="ARM repeat"/>
    <property type="match status" value="1"/>
</dbReference>
<evidence type="ECO:0000256" key="1">
    <source>
        <dbReference type="ARBA" id="ARBA00022574"/>
    </source>
</evidence>
<dbReference type="InterPro" id="IPR016024">
    <property type="entry name" value="ARM-type_fold"/>
</dbReference>
<dbReference type="InterPro" id="IPR056252">
    <property type="entry name" value="Alfy-like_Arm-like"/>
</dbReference>
<organism evidence="3">
    <name type="scientific">Mesocestoides corti</name>
    <name type="common">Flatworm</name>
    <dbReference type="NCBI Taxonomy" id="53468"/>
    <lineage>
        <taxon>Eukaryota</taxon>
        <taxon>Metazoa</taxon>
        <taxon>Spiralia</taxon>
        <taxon>Lophotrochozoa</taxon>
        <taxon>Platyhelminthes</taxon>
        <taxon>Cestoda</taxon>
        <taxon>Eucestoda</taxon>
        <taxon>Cyclophyllidea</taxon>
        <taxon>Mesocestoididae</taxon>
        <taxon>Mesocestoides</taxon>
    </lineage>
</organism>
<proteinExistence type="predicted"/>
<evidence type="ECO:0000259" key="2">
    <source>
        <dbReference type="Pfam" id="PF23295"/>
    </source>
</evidence>
<keyword evidence="1" id="KW-0853">WD repeat</keyword>
<dbReference type="WBParaSite" id="MCU_001903-RA">
    <property type="protein sequence ID" value="MCU_001903-RA"/>
    <property type="gene ID" value="MCU_001903"/>
</dbReference>
<feature type="domain" description="Alfy-like armadillo-like repeat" evidence="2">
    <location>
        <begin position="494"/>
        <end position="604"/>
    </location>
</feature>
<dbReference type="Pfam" id="PF23295">
    <property type="entry name" value="Arm_4"/>
    <property type="match status" value="1"/>
</dbReference>
<dbReference type="AlphaFoldDB" id="A0A5K3ENN4"/>
<dbReference type="PANTHER" id="PTHR46108:SF4">
    <property type="entry name" value="BLUE CHEESE"/>
    <property type="match status" value="1"/>
</dbReference>